<dbReference type="Proteomes" id="UP000233440">
    <property type="component" value="Unassembled WGS sequence"/>
</dbReference>
<organism evidence="1 2">
    <name type="scientific">Heyndrickxia camelliae</name>
    <dbReference type="NCBI Taxonomy" id="1707093"/>
    <lineage>
        <taxon>Bacteria</taxon>
        <taxon>Bacillati</taxon>
        <taxon>Bacillota</taxon>
        <taxon>Bacilli</taxon>
        <taxon>Bacillales</taxon>
        <taxon>Bacillaceae</taxon>
        <taxon>Heyndrickxia</taxon>
    </lineage>
</organism>
<dbReference type="AlphaFoldDB" id="A0A2N3LK69"/>
<keyword evidence="2" id="KW-1185">Reference proteome</keyword>
<reference evidence="1 2" key="1">
    <citation type="submission" date="2017-11" db="EMBL/GenBank/DDBJ databases">
        <title>Bacillus camelliae sp. nov., isolated from pu'er tea.</title>
        <authorList>
            <person name="Niu L."/>
        </authorList>
    </citation>
    <scope>NUCLEOTIDE SEQUENCE [LARGE SCALE GENOMIC DNA]</scope>
    <source>
        <strain evidence="1 2">7578-1</strain>
    </source>
</reference>
<gene>
    <name evidence="1" type="ORF">CWO92_11765</name>
</gene>
<proteinExistence type="predicted"/>
<sequence>MYISYTDWEYYFSTTKVDLPFKYKEKNYLFTRNIGEYCLLNENSETVLTDKSVESLWNKSFFENKSFREVFINEEIFIDPYYELTLLNSWGREIEFTYKNQQYIFANTTDGCGLIGGLVDTKYYKTPQESWNNAKINGISFYDLYKNGEVQIDFIL</sequence>
<evidence type="ECO:0000313" key="1">
    <source>
        <dbReference type="EMBL" id="PKR85032.1"/>
    </source>
</evidence>
<accession>A0A2N3LK69</accession>
<dbReference type="EMBL" id="PIQO01000007">
    <property type="protein sequence ID" value="PKR85032.1"/>
    <property type="molecule type" value="Genomic_DNA"/>
</dbReference>
<evidence type="ECO:0000313" key="2">
    <source>
        <dbReference type="Proteomes" id="UP000233440"/>
    </source>
</evidence>
<comment type="caution">
    <text evidence="1">The sequence shown here is derived from an EMBL/GenBank/DDBJ whole genome shotgun (WGS) entry which is preliminary data.</text>
</comment>
<name>A0A2N3LK69_9BACI</name>
<dbReference type="RefSeq" id="WP_101354398.1">
    <property type="nucleotide sequence ID" value="NZ_PIQO01000007.1"/>
</dbReference>
<dbReference type="OrthoDB" id="2456308at2"/>
<protein>
    <submittedName>
        <fullName evidence="1">Uncharacterized protein</fullName>
    </submittedName>
</protein>